<dbReference type="Proteomes" id="UP000272942">
    <property type="component" value="Unassembled WGS sequence"/>
</dbReference>
<evidence type="ECO:0000256" key="1">
    <source>
        <dbReference type="SAM" id="MobiDB-lite"/>
    </source>
</evidence>
<evidence type="ECO:0000313" key="2">
    <source>
        <dbReference type="EMBL" id="VDP94916.1"/>
    </source>
</evidence>
<accession>A0A183BEH8</accession>
<gene>
    <name evidence="2" type="ORF">ECPE_LOCUS17614</name>
</gene>
<dbReference type="AlphaFoldDB" id="A0A183BEH8"/>
<keyword evidence="3" id="KW-1185">Reference proteome</keyword>
<feature type="region of interest" description="Disordered" evidence="1">
    <location>
        <begin position="54"/>
        <end position="78"/>
    </location>
</feature>
<protein>
    <submittedName>
        <fullName evidence="4">Ovule protein</fullName>
    </submittedName>
</protein>
<sequence length="78" mass="9134">MEYRKSNISYTGIKGIELWSGFSFFLHRYEHHPPTLSTNKMQCRKSKIYSHPSFQKRDSYGGSKFSSLVPRSHAKGYE</sequence>
<reference evidence="4" key="1">
    <citation type="submission" date="2016-06" db="UniProtKB">
        <authorList>
            <consortium name="WormBaseParasite"/>
        </authorList>
    </citation>
    <scope>IDENTIFICATION</scope>
</reference>
<dbReference type="EMBL" id="UZAN01070319">
    <property type="protein sequence ID" value="VDP94916.1"/>
    <property type="molecule type" value="Genomic_DNA"/>
</dbReference>
<proteinExistence type="predicted"/>
<organism evidence="4">
    <name type="scientific">Echinostoma caproni</name>
    <dbReference type="NCBI Taxonomy" id="27848"/>
    <lineage>
        <taxon>Eukaryota</taxon>
        <taxon>Metazoa</taxon>
        <taxon>Spiralia</taxon>
        <taxon>Lophotrochozoa</taxon>
        <taxon>Platyhelminthes</taxon>
        <taxon>Trematoda</taxon>
        <taxon>Digenea</taxon>
        <taxon>Plagiorchiida</taxon>
        <taxon>Echinostomata</taxon>
        <taxon>Echinostomatoidea</taxon>
        <taxon>Echinostomatidae</taxon>
        <taxon>Echinostoma</taxon>
    </lineage>
</organism>
<dbReference type="WBParaSite" id="ECPE_0001765801-mRNA-1">
    <property type="protein sequence ID" value="ECPE_0001765801-mRNA-1"/>
    <property type="gene ID" value="ECPE_0001765801"/>
</dbReference>
<name>A0A183BEH8_9TREM</name>
<evidence type="ECO:0000313" key="3">
    <source>
        <dbReference type="Proteomes" id="UP000272942"/>
    </source>
</evidence>
<reference evidence="2 3" key="2">
    <citation type="submission" date="2018-11" db="EMBL/GenBank/DDBJ databases">
        <authorList>
            <consortium name="Pathogen Informatics"/>
        </authorList>
    </citation>
    <scope>NUCLEOTIDE SEQUENCE [LARGE SCALE GENOMIC DNA]</scope>
    <source>
        <strain evidence="2 3">Egypt</strain>
    </source>
</reference>
<evidence type="ECO:0000313" key="4">
    <source>
        <dbReference type="WBParaSite" id="ECPE_0001765801-mRNA-1"/>
    </source>
</evidence>